<dbReference type="AlphaFoldDB" id="W1Y359"/>
<gene>
    <name evidence="1" type="ORF">Q604_UNBC08774G0002</name>
</gene>
<accession>W1Y359</accession>
<proteinExistence type="predicted"/>
<name>W1Y359_9ZZZZ</name>
<comment type="caution">
    <text evidence="1">The sequence shown here is derived from an EMBL/GenBank/DDBJ whole genome shotgun (WGS) entry which is preliminary data.</text>
</comment>
<protein>
    <submittedName>
        <fullName evidence="1">Uncharacterized protein</fullName>
    </submittedName>
</protein>
<organism evidence="1">
    <name type="scientific">human gut metagenome</name>
    <dbReference type="NCBI Taxonomy" id="408170"/>
    <lineage>
        <taxon>unclassified sequences</taxon>
        <taxon>metagenomes</taxon>
        <taxon>organismal metagenomes</taxon>
    </lineage>
</organism>
<feature type="non-terminal residue" evidence="1">
    <location>
        <position position="1"/>
    </location>
</feature>
<sequence length="43" mass="4989">AKTTTIGILDKSGFLMVDLRPVPRQFRIRSTIHQEENDRTISF</sequence>
<evidence type="ECO:0000313" key="1">
    <source>
        <dbReference type="EMBL" id="ETJ36993.1"/>
    </source>
</evidence>
<reference evidence="1" key="1">
    <citation type="submission" date="2013-12" db="EMBL/GenBank/DDBJ databases">
        <title>A Varibaculum cambriense genome reconstructed from a premature infant gut community with otherwise low bacterial novelty that shifts toward anaerobic metabolism during the third week of life.</title>
        <authorList>
            <person name="Brown C.T."/>
            <person name="Sharon I."/>
            <person name="Thomas B.C."/>
            <person name="Castelle C.J."/>
            <person name="Morowitz M.J."/>
            <person name="Banfield J.F."/>
        </authorList>
    </citation>
    <scope>NUCLEOTIDE SEQUENCE</scope>
</reference>
<dbReference type="EMBL" id="AZMM01008774">
    <property type="protein sequence ID" value="ETJ36993.1"/>
    <property type="molecule type" value="Genomic_DNA"/>
</dbReference>